<dbReference type="AlphaFoldDB" id="A0A9D1RIB5"/>
<dbReference type="NCBIfam" id="TIGR00611">
    <property type="entry name" value="recf"/>
    <property type="match status" value="1"/>
</dbReference>
<dbReference type="Pfam" id="PF13175">
    <property type="entry name" value="AAA_15"/>
    <property type="match status" value="1"/>
</dbReference>
<evidence type="ECO:0000256" key="1">
    <source>
        <dbReference type="ARBA" id="ARBA00022490"/>
    </source>
</evidence>
<dbReference type="Gene3D" id="3.40.50.300">
    <property type="entry name" value="P-loop containing nucleotide triphosphate hydrolases"/>
    <property type="match status" value="1"/>
</dbReference>
<comment type="subcellular location">
    <subcellularLocation>
        <location evidence="6">Cytoplasm</location>
    </subcellularLocation>
</comment>
<keyword evidence="3 6" id="KW-0547">Nucleotide-binding</keyword>
<dbReference type="InterPro" id="IPR042174">
    <property type="entry name" value="RecF_2"/>
</dbReference>
<keyword evidence="6" id="KW-0742">SOS response</keyword>
<dbReference type="SUPFAM" id="SSF52540">
    <property type="entry name" value="P-loop containing nucleoside triphosphate hydrolases"/>
    <property type="match status" value="1"/>
</dbReference>
<accession>A0A9D1RIB5</accession>
<evidence type="ECO:0000313" key="9">
    <source>
        <dbReference type="Proteomes" id="UP000824267"/>
    </source>
</evidence>
<dbReference type="EMBL" id="DXGG01000213">
    <property type="protein sequence ID" value="HIW87955.1"/>
    <property type="molecule type" value="Genomic_DNA"/>
</dbReference>
<reference evidence="8" key="1">
    <citation type="journal article" date="2021" name="PeerJ">
        <title>Extensive microbial diversity within the chicken gut microbiome revealed by metagenomics and culture.</title>
        <authorList>
            <person name="Gilroy R."/>
            <person name="Ravi A."/>
            <person name="Getino M."/>
            <person name="Pursley I."/>
            <person name="Horton D.L."/>
            <person name="Alikhan N.F."/>
            <person name="Baker D."/>
            <person name="Gharbi K."/>
            <person name="Hall N."/>
            <person name="Watson M."/>
            <person name="Adriaenssens E.M."/>
            <person name="Foster-Nyarko E."/>
            <person name="Jarju S."/>
            <person name="Secka A."/>
            <person name="Antonio M."/>
            <person name="Oren A."/>
            <person name="Chaudhuri R.R."/>
            <person name="La Ragione R."/>
            <person name="Hildebrand F."/>
            <person name="Pallen M.J."/>
        </authorList>
    </citation>
    <scope>NUCLEOTIDE SEQUENCE</scope>
    <source>
        <strain evidence="8">Gambia16-930</strain>
    </source>
</reference>
<keyword evidence="6" id="KW-0234">DNA repair</keyword>
<dbReference type="GO" id="GO:0003697">
    <property type="term" value="F:single-stranded DNA binding"/>
    <property type="evidence" value="ECO:0007669"/>
    <property type="project" value="UniProtKB-UniRule"/>
</dbReference>
<dbReference type="GO" id="GO:0009432">
    <property type="term" value="P:SOS response"/>
    <property type="evidence" value="ECO:0007669"/>
    <property type="project" value="UniProtKB-UniRule"/>
</dbReference>
<dbReference type="GO" id="GO:0006302">
    <property type="term" value="P:double-strand break repair"/>
    <property type="evidence" value="ECO:0007669"/>
    <property type="project" value="TreeGrafter"/>
</dbReference>
<dbReference type="Gene3D" id="1.20.1050.90">
    <property type="entry name" value="RecF/RecN/SMC, N-terminal domain"/>
    <property type="match status" value="1"/>
</dbReference>
<sequence>MYLRHLKLIDFKNIKEFETDFSQINCFVGNNGVGKTNMLDSIYYLSFCKSYFSPNDTSSIREGADFFAIHGDYVLKGTTEHFSCTLEADGRKQIKHSGKLYKRHSEHIGRLPSVMVAPNDQSLITGGSENRRRFVDIIVSQQDKTYLNNLIRYNKAVEQRNKLLKNYLKTRFLDETALDIWDEQAAFYGDDIRQRRREFFAGFAQPFRKYYDYVSCADEQVGLDYRTYEGGLLDLLGRNREKDKLTGYTTVGIHRDELEFGLNGRPIRYYGSQGQQKTFLLALKLAQFDYLYEHLGLKPLLLLDDVFDKFDFQRVNKLLQLISQQHFGQVFLTDTHIERVESIIADEFKDKTKIFRL</sequence>
<protein>
    <recommendedName>
        <fullName evidence="6">DNA replication and repair protein RecF</fullName>
    </recommendedName>
</protein>
<feature type="domain" description="Endonuclease GajA/Old nuclease/RecF-like AAA" evidence="7">
    <location>
        <begin position="1"/>
        <end position="131"/>
    </location>
</feature>
<evidence type="ECO:0000313" key="8">
    <source>
        <dbReference type="EMBL" id="HIW87955.1"/>
    </source>
</evidence>
<name>A0A9D1RIB5_9BACT</name>
<keyword evidence="5 6" id="KW-0238">DNA-binding</keyword>
<comment type="similarity">
    <text evidence="6">Belongs to the RecF family.</text>
</comment>
<comment type="function">
    <text evidence="6">The RecF protein is involved in DNA metabolism; it is required for DNA replication and normal SOS inducibility. RecF binds preferentially to single-stranded, linear DNA. It also seems to bind ATP.</text>
</comment>
<dbReference type="Proteomes" id="UP000824267">
    <property type="component" value="Unassembled WGS sequence"/>
</dbReference>
<reference evidence="8" key="2">
    <citation type="submission" date="2021-04" db="EMBL/GenBank/DDBJ databases">
        <authorList>
            <person name="Gilroy R."/>
        </authorList>
    </citation>
    <scope>NUCLEOTIDE SEQUENCE</scope>
    <source>
        <strain evidence="8">Gambia16-930</strain>
    </source>
</reference>
<dbReference type="PROSITE" id="PS00617">
    <property type="entry name" value="RECF_1"/>
    <property type="match status" value="1"/>
</dbReference>
<keyword evidence="4 6" id="KW-0067">ATP-binding</keyword>
<dbReference type="InterPro" id="IPR018078">
    <property type="entry name" value="DNA-binding_RecF_CS"/>
</dbReference>
<keyword evidence="2 6" id="KW-0235">DNA replication</keyword>
<dbReference type="PANTHER" id="PTHR32182:SF0">
    <property type="entry name" value="DNA REPLICATION AND REPAIR PROTEIN RECF"/>
    <property type="match status" value="1"/>
</dbReference>
<evidence type="ECO:0000256" key="5">
    <source>
        <dbReference type="ARBA" id="ARBA00023125"/>
    </source>
</evidence>
<feature type="binding site" evidence="6">
    <location>
        <begin position="29"/>
        <end position="36"/>
    </location>
    <ligand>
        <name>ATP</name>
        <dbReference type="ChEBI" id="CHEBI:30616"/>
    </ligand>
</feature>
<dbReference type="GO" id="GO:0005737">
    <property type="term" value="C:cytoplasm"/>
    <property type="evidence" value="ECO:0007669"/>
    <property type="project" value="UniProtKB-SubCell"/>
</dbReference>
<gene>
    <name evidence="6 8" type="primary">recF</name>
    <name evidence="8" type="ORF">IAC47_06755</name>
</gene>
<comment type="caution">
    <text evidence="8">The sequence shown here is derived from an EMBL/GenBank/DDBJ whole genome shotgun (WGS) entry which is preliminary data.</text>
</comment>
<keyword evidence="6" id="KW-0227">DNA damage</keyword>
<proteinExistence type="inferred from homology"/>
<evidence type="ECO:0000256" key="4">
    <source>
        <dbReference type="ARBA" id="ARBA00022840"/>
    </source>
</evidence>
<evidence type="ECO:0000256" key="3">
    <source>
        <dbReference type="ARBA" id="ARBA00022741"/>
    </source>
</evidence>
<dbReference type="InterPro" id="IPR027417">
    <property type="entry name" value="P-loop_NTPase"/>
</dbReference>
<evidence type="ECO:0000259" key="7">
    <source>
        <dbReference type="Pfam" id="PF13175"/>
    </source>
</evidence>
<keyword evidence="1 6" id="KW-0963">Cytoplasm</keyword>
<evidence type="ECO:0000256" key="6">
    <source>
        <dbReference type="HAMAP-Rule" id="MF_00365"/>
    </source>
</evidence>
<dbReference type="HAMAP" id="MF_00365">
    <property type="entry name" value="RecF"/>
    <property type="match status" value="1"/>
</dbReference>
<dbReference type="GO" id="GO:0000731">
    <property type="term" value="P:DNA synthesis involved in DNA repair"/>
    <property type="evidence" value="ECO:0007669"/>
    <property type="project" value="TreeGrafter"/>
</dbReference>
<dbReference type="GO" id="GO:0006260">
    <property type="term" value="P:DNA replication"/>
    <property type="evidence" value="ECO:0007669"/>
    <property type="project" value="UniProtKB-UniRule"/>
</dbReference>
<dbReference type="GO" id="GO:0005524">
    <property type="term" value="F:ATP binding"/>
    <property type="evidence" value="ECO:0007669"/>
    <property type="project" value="UniProtKB-UniRule"/>
</dbReference>
<organism evidence="8 9">
    <name type="scientific">Candidatus Onthomorpha intestinigallinarum</name>
    <dbReference type="NCBI Taxonomy" id="2840880"/>
    <lineage>
        <taxon>Bacteria</taxon>
        <taxon>Pseudomonadati</taxon>
        <taxon>Bacteroidota</taxon>
        <taxon>Bacteroidia</taxon>
        <taxon>Bacteroidales</taxon>
        <taxon>Candidatus Onthomorpha</taxon>
    </lineage>
</organism>
<dbReference type="InterPro" id="IPR041685">
    <property type="entry name" value="AAA_GajA/Old/RecF-like"/>
</dbReference>
<dbReference type="PANTHER" id="PTHR32182">
    <property type="entry name" value="DNA REPLICATION AND REPAIR PROTEIN RECF"/>
    <property type="match status" value="1"/>
</dbReference>
<dbReference type="InterPro" id="IPR001238">
    <property type="entry name" value="DNA-binding_RecF"/>
</dbReference>
<evidence type="ECO:0000256" key="2">
    <source>
        <dbReference type="ARBA" id="ARBA00022705"/>
    </source>
</evidence>